<accession>A0A6C0I0B4</accession>
<evidence type="ECO:0000313" key="1">
    <source>
        <dbReference type="EMBL" id="QHT85553.1"/>
    </source>
</evidence>
<dbReference type="AlphaFoldDB" id="A0A6C0I0B4"/>
<dbReference type="Gene3D" id="3.40.50.300">
    <property type="entry name" value="P-loop containing nucleotide triphosphate hydrolases"/>
    <property type="match status" value="1"/>
</dbReference>
<sequence>MDKFVDYLSYTGDLRPDIQALTFPSLDHFQPLILYGPSGVGKYTQMLQVVKQYSPSQLKHEKKLLINASSPFYIKISDIHYEVDMELLGCNSKLLWDDIYNHIVEIIQNKYTEKHGIIVCKNVHKINHELLEIFYSYMQGHVKYIFLTESISFLPDTLLSKCKILSIPRPSSELHASLGITPSPNLKAAFQHTIVDTSKPLFQKIRTTLTTCTMSELREDLYSILIFDLGVEAFVYYLLTTIEATPAQRCAMVKECVFFLQYFNNNYRPIYHLEKWMYAILFILKT</sequence>
<dbReference type="EMBL" id="MN740042">
    <property type="protein sequence ID" value="QHT85553.1"/>
    <property type="molecule type" value="Genomic_DNA"/>
</dbReference>
<dbReference type="InterPro" id="IPR027417">
    <property type="entry name" value="P-loop_NTPase"/>
</dbReference>
<protein>
    <recommendedName>
        <fullName evidence="2">AAA+ ATPase domain-containing protein</fullName>
    </recommendedName>
</protein>
<reference evidence="1" key="1">
    <citation type="journal article" date="2020" name="Nature">
        <title>Giant virus diversity and host interactions through global metagenomics.</title>
        <authorList>
            <person name="Schulz F."/>
            <person name="Roux S."/>
            <person name="Paez-Espino D."/>
            <person name="Jungbluth S."/>
            <person name="Walsh D.A."/>
            <person name="Denef V.J."/>
            <person name="McMahon K.D."/>
            <person name="Konstantinidis K.T."/>
            <person name="Eloe-Fadrosh E.A."/>
            <person name="Kyrpides N.C."/>
            <person name="Woyke T."/>
        </authorList>
    </citation>
    <scope>NUCLEOTIDE SEQUENCE</scope>
    <source>
        <strain evidence="1">GVMAG-M-3300023184-17</strain>
    </source>
</reference>
<organism evidence="1">
    <name type="scientific">viral metagenome</name>
    <dbReference type="NCBI Taxonomy" id="1070528"/>
    <lineage>
        <taxon>unclassified sequences</taxon>
        <taxon>metagenomes</taxon>
        <taxon>organismal metagenomes</taxon>
    </lineage>
</organism>
<proteinExistence type="predicted"/>
<name>A0A6C0I0B4_9ZZZZ</name>
<dbReference type="SUPFAM" id="SSF52540">
    <property type="entry name" value="P-loop containing nucleoside triphosphate hydrolases"/>
    <property type="match status" value="1"/>
</dbReference>
<evidence type="ECO:0008006" key="2">
    <source>
        <dbReference type="Google" id="ProtNLM"/>
    </source>
</evidence>